<evidence type="ECO:0000256" key="1">
    <source>
        <dbReference type="ARBA" id="ARBA00022448"/>
    </source>
</evidence>
<dbReference type="PANTHER" id="PTHR24220">
    <property type="entry name" value="IMPORT ATP-BINDING PROTEIN"/>
    <property type="match status" value="1"/>
</dbReference>
<dbReference type="AlphaFoldDB" id="A0A5C6E8F3"/>
<evidence type="ECO:0000256" key="5">
    <source>
        <dbReference type="SAM" id="MobiDB-lite"/>
    </source>
</evidence>
<dbReference type="SUPFAM" id="SSF52540">
    <property type="entry name" value="P-loop containing nucleoside triphosphate hydrolases"/>
    <property type="match status" value="1"/>
</dbReference>
<dbReference type="OrthoDB" id="273392at2"/>
<dbReference type="EMBL" id="SJPY01000002">
    <property type="protein sequence ID" value="TWU43961.1"/>
    <property type="molecule type" value="Genomic_DNA"/>
</dbReference>
<evidence type="ECO:0000313" key="8">
    <source>
        <dbReference type="Proteomes" id="UP000315471"/>
    </source>
</evidence>
<dbReference type="GO" id="GO:0098796">
    <property type="term" value="C:membrane protein complex"/>
    <property type="evidence" value="ECO:0007669"/>
    <property type="project" value="UniProtKB-ARBA"/>
</dbReference>
<dbReference type="Proteomes" id="UP000315471">
    <property type="component" value="Unassembled WGS sequence"/>
</dbReference>
<evidence type="ECO:0000256" key="4">
    <source>
        <dbReference type="ARBA" id="ARBA00038388"/>
    </source>
</evidence>
<dbReference type="GO" id="GO:0005886">
    <property type="term" value="C:plasma membrane"/>
    <property type="evidence" value="ECO:0007669"/>
    <property type="project" value="TreeGrafter"/>
</dbReference>
<name>A0A5C6E8F3_9BACT</name>
<dbReference type="InterPro" id="IPR003439">
    <property type="entry name" value="ABC_transporter-like_ATP-bd"/>
</dbReference>
<dbReference type="CDD" id="cd03255">
    <property type="entry name" value="ABC_MJ0796_LolCDE_FtsE"/>
    <property type="match status" value="1"/>
</dbReference>
<dbReference type="RefSeq" id="WP_146599006.1">
    <property type="nucleotide sequence ID" value="NZ_SJPY01000002.1"/>
</dbReference>
<evidence type="ECO:0000259" key="6">
    <source>
        <dbReference type="PROSITE" id="PS50893"/>
    </source>
</evidence>
<dbReference type="FunFam" id="3.40.50.300:FF:000032">
    <property type="entry name" value="Export ABC transporter ATP-binding protein"/>
    <property type="match status" value="1"/>
</dbReference>
<dbReference type="EC" id="3.6.3.-" evidence="7"/>
<dbReference type="PROSITE" id="PS50893">
    <property type="entry name" value="ABC_TRANSPORTER_2"/>
    <property type="match status" value="1"/>
</dbReference>
<dbReference type="InterPro" id="IPR015854">
    <property type="entry name" value="ABC_transpr_LolD-like"/>
</dbReference>
<dbReference type="InterPro" id="IPR027417">
    <property type="entry name" value="P-loop_NTPase"/>
</dbReference>
<comment type="caution">
    <text evidence="7">The sequence shown here is derived from an EMBL/GenBank/DDBJ whole genome shotgun (WGS) entry which is preliminary data.</text>
</comment>
<evidence type="ECO:0000313" key="7">
    <source>
        <dbReference type="EMBL" id="TWU43961.1"/>
    </source>
</evidence>
<accession>A0A5C6E8F3</accession>
<dbReference type="Gene3D" id="3.40.50.300">
    <property type="entry name" value="P-loop containing nucleotide triphosphate hydrolases"/>
    <property type="match status" value="1"/>
</dbReference>
<dbReference type="GO" id="GO:0016887">
    <property type="term" value="F:ATP hydrolysis activity"/>
    <property type="evidence" value="ECO:0007669"/>
    <property type="project" value="InterPro"/>
</dbReference>
<reference evidence="7 8" key="1">
    <citation type="submission" date="2019-02" db="EMBL/GenBank/DDBJ databases">
        <title>Deep-cultivation of Planctomycetes and their phenomic and genomic characterization uncovers novel biology.</title>
        <authorList>
            <person name="Wiegand S."/>
            <person name="Jogler M."/>
            <person name="Boedeker C."/>
            <person name="Pinto D."/>
            <person name="Vollmers J."/>
            <person name="Rivas-Marin E."/>
            <person name="Kohn T."/>
            <person name="Peeters S.H."/>
            <person name="Heuer A."/>
            <person name="Rast P."/>
            <person name="Oberbeckmann S."/>
            <person name="Bunk B."/>
            <person name="Jeske O."/>
            <person name="Meyerdierks A."/>
            <person name="Storesund J.E."/>
            <person name="Kallscheuer N."/>
            <person name="Luecker S."/>
            <person name="Lage O.M."/>
            <person name="Pohl T."/>
            <person name="Merkel B.J."/>
            <person name="Hornburger P."/>
            <person name="Mueller R.-W."/>
            <person name="Bruemmer F."/>
            <person name="Labrenz M."/>
            <person name="Spormann A.M."/>
            <person name="Op Den Camp H."/>
            <person name="Overmann J."/>
            <person name="Amann R."/>
            <person name="Jetten M.S.M."/>
            <person name="Mascher T."/>
            <person name="Medema M.H."/>
            <person name="Devos D.P."/>
            <person name="Kaster A.-K."/>
            <person name="Ovreas L."/>
            <person name="Rohde M."/>
            <person name="Galperin M.Y."/>
            <person name="Jogler C."/>
        </authorList>
    </citation>
    <scope>NUCLEOTIDE SEQUENCE [LARGE SCALE GENOMIC DNA]</scope>
    <source>
        <strain evidence="7 8">Q31b</strain>
    </source>
</reference>
<dbReference type="Pfam" id="PF00005">
    <property type="entry name" value="ABC_tran"/>
    <property type="match status" value="1"/>
</dbReference>
<dbReference type="InterPro" id="IPR017911">
    <property type="entry name" value="MacB-like_ATP-bd"/>
</dbReference>
<dbReference type="GO" id="GO:0005524">
    <property type="term" value="F:ATP binding"/>
    <property type="evidence" value="ECO:0007669"/>
    <property type="project" value="UniProtKB-KW"/>
</dbReference>
<feature type="region of interest" description="Disordered" evidence="5">
    <location>
        <begin position="1"/>
        <end position="20"/>
    </location>
</feature>
<dbReference type="PANTHER" id="PTHR24220:SF86">
    <property type="entry name" value="ABC TRANSPORTER ABCH.1"/>
    <property type="match status" value="1"/>
</dbReference>
<keyword evidence="2" id="KW-0547">Nucleotide-binding</keyword>
<sequence>MNSPSKKNLPDKGPSNPSLPLVELEDVSRHYTDGDVMALNHVSLSIRHGEFLAIAGPSGCGKSTLLNMIGALDRPTSGSVRFCGKTIDATMNLDRLRSQQIGFVFQSFYLLPNLTAEENVQLPMFGIEPDAKRRTDIAKELLSEVGLSDRMKHFSWQLSNGQRQRVAIARALANRPVLVLADEPTGALDSESGTSVMRLLTRFCHDRDRSLVVVTHDNSVAKQADRVVQLHDGKVIRDKASGR</sequence>
<comment type="similarity">
    <text evidence="4">Belongs to the ABC transporter superfamily. Macrolide exporter (TC 3.A.1.122) family.</text>
</comment>
<organism evidence="7 8">
    <name type="scientific">Novipirellula aureliae</name>
    <dbReference type="NCBI Taxonomy" id="2527966"/>
    <lineage>
        <taxon>Bacteria</taxon>
        <taxon>Pseudomonadati</taxon>
        <taxon>Planctomycetota</taxon>
        <taxon>Planctomycetia</taxon>
        <taxon>Pirellulales</taxon>
        <taxon>Pirellulaceae</taxon>
        <taxon>Novipirellula</taxon>
    </lineage>
</organism>
<keyword evidence="8" id="KW-1185">Reference proteome</keyword>
<keyword evidence="3 7" id="KW-0067">ATP-binding</keyword>
<evidence type="ECO:0000256" key="3">
    <source>
        <dbReference type="ARBA" id="ARBA00022840"/>
    </source>
</evidence>
<feature type="domain" description="ABC transporter" evidence="6">
    <location>
        <begin position="22"/>
        <end position="243"/>
    </location>
</feature>
<dbReference type="InterPro" id="IPR003593">
    <property type="entry name" value="AAA+_ATPase"/>
</dbReference>
<dbReference type="GO" id="GO:0022857">
    <property type="term" value="F:transmembrane transporter activity"/>
    <property type="evidence" value="ECO:0007669"/>
    <property type="project" value="UniProtKB-ARBA"/>
</dbReference>
<dbReference type="SMART" id="SM00382">
    <property type="entry name" value="AAA"/>
    <property type="match status" value="1"/>
</dbReference>
<proteinExistence type="inferred from homology"/>
<protein>
    <submittedName>
        <fullName evidence="7">Macrolide export ATP-binding/permease protein MacB</fullName>
        <ecNumber evidence="7">3.6.3.-</ecNumber>
    </submittedName>
</protein>
<keyword evidence="7" id="KW-0378">Hydrolase</keyword>
<keyword evidence="1" id="KW-0813">Transport</keyword>
<evidence type="ECO:0000256" key="2">
    <source>
        <dbReference type="ARBA" id="ARBA00022741"/>
    </source>
</evidence>
<gene>
    <name evidence="7" type="primary">macB_1</name>
    <name evidence="7" type="ORF">Q31b_14950</name>
</gene>